<keyword evidence="3" id="KW-1185">Reference proteome</keyword>
<dbReference type="EMBL" id="BMWG01000003">
    <property type="protein sequence ID" value="GGZ23327.1"/>
    <property type="molecule type" value="Genomic_DNA"/>
</dbReference>
<reference evidence="2" key="1">
    <citation type="journal article" date="2014" name="Int. J. Syst. Evol. Microbiol.">
        <title>Complete genome sequence of Corynebacterium casei LMG S-19264T (=DSM 44701T), isolated from a smear-ripened cheese.</title>
        <authorList>
            <consortium name="US DOE Joint Genome Institute (JGI-PGF)"/>
            <person name="Walter F."/>
            <person name="Albersmeier A."/>
            <person name="Kalinowski J."/>
            <person name="Ruckert C."/>
        </authorList>
    </citation>
    <scope>NUCLEOTIDE SEQUENCE</scope>
    <source>
        <strain evidence="2">JCM 4988</strain>
    </source>
</reference>
<evidence type="ECO:0000313" key="3">
    <source>
        <dbReference type="Proteomes" id="UP000630936"/>
    </source>
</evidence>
<comment type="caution">
    <text evidence="2">The sequence shown here is derived from an EMBL/GenBank/DDBJ whole genome shotgun (WGS) entry which is preliminary data.</text>
</comment>
<evidence type="ECO:0000256" key="1">
    <source>
        <dbReference type="SAM" id="MobiDB-lite"/>
    </source>
</evidence>
<accession>A0A918PUM5</accession>
<dbReference type="AlphaFoldDB" id="A0A918PUM5"/>
<feature type="region of interest" description="Disordered" evidence="1">
    <location>
        <begin position="84"/>
        <end position="113"/>
    </location>
</feature>
<proteinExistence type="predicted"/>
<organism evidence="2 3">
    <name type="scientific">Streptomyces inusitatus</name>
    <dbReference type="NCBI Taxonomy" id="68221"/>
    <lineage>
        <taxon>Bacteria</taxon>
        <taxon>Bacillati</taxon>
        <taxon>Actinomycetota</taxon>
        <taxon>Actinomycetes</taxon>
        <taxon>Kitasatosporales</taxon>
        <taxon>Streptomycetaceae</taxon>
        <taxon>Streptomyces</taxon>
    </lineage>
</organism>
<protein>
    <submittedName>
        <fullName evidence="2">Uncharacterized protein</fullName>
    </submittedName>
</protein>
<name>A0A918PUM5_9ACTN</name>
<reference evidence="2" key="2">
    <citation type="submission" date="2020-09" db="EMBL/GenBank/DDBJ databases">
        <authorList>
            <person name="Sun Q."/>
            <person name="Ohkuma M."/>
        </authorList>
    </citation>
    <scope>NUCLEOTIDE SEQUENCE</scope>
    <source>
        <strain evidence="2">JCM 4988</strain>
    </source>
</reference>
<dbReference type="Proteomes" id="UP000630936">
    <property type="component" value="Unassembled WGS sequence"/>
</dbReference>
<gene>
    <name evidence="2" type="ORF">GCM10010387_15570</name>
</gene>
<sequence length="136" mass="14833">MVTDIIRVQPAPEQRQAFARWAVRQTPKIRTVDPTTFAVPAHLFAIAPEAILTGAQVDGHPYITPTLEDFEDFPELAEALKAVPGEPLPDVPASAYPPDSVPLDPPPDDGLDCCGRTFKSPRAVAAHRRHVHPEES</sequence>
<evidence type="ECO:0000313" key="2">
    <source>
        <dbReference type="EMBL" id="GGZ23327.1"/>
    </source>
</evidence>